<feature type="compositionally biased region" description="Pro residues" evidence="1">
    <location>
        <begin position="1"/>
        <end position="10"/>
    </location>
</feature>
<proteinExistence type="predicted"/>
<dbReference type="AlphaFoldDB" id="A0A9P7VW00"/>
<protein>
    <submittedName>
        <fullName evidence="2">Uncharacterized protein</fullName>
    </submittedName>
</protein>
<accession>A0A9P7VW00</accession>
<feature type="compositionally biased region" description="Basic and acidic residues" evidence="1">
    <location>
        <begin position="40"/>
        <end position="51"/>
    </location>
</feature>
<evidence type="ECO:0000313" key="3">
    <source>
        <dbReference type="Proteomes" id="UP000812287"/>
    </source>
</evidence>
<dbReference type="RefSeq" id="XP_043041863.1">
    <property type="nucleotide sequence ID" value="XM_043182211.1"/>
</dbReference>
<organism evidence="2 3">
    <name type="scientific">Guyanagaster necrorhizus</name>
    <dbReference type="NCBI Taxonomy" id="856835"/>
    <lineage>
        <taxon>Eukaryota</taxon>
        <taxon>Fungi</taxon>
        <taxon>Dikarya</taxon>
        <taxon>Basidiomycota</taxon>
        <taxon>Agaricomycotina</taxon>
        <taxon>Agaricomycetes</taxon>
        <taxon>Agaricomycetidae</taxon>
        <taxon>Agaricales</taxon>
        <taxon>Marasmiineae</taxon>
        <taxon>Physalacriaceae</taxon>
        <taxon>Guyanagaster</taxon>
    </lineage>
</organism>
<reference evidence="2" key="1">
    <citation type="submission" date="2020-11" db="EMBL/GenBank/DDBJ databases">
        <title>Adaptations for nitrogen fixation in a non-lichenized fungal sporocarp promotes dispersal by wood-feeding termites.</title>
        <authorList>
            <consortium name="DOE Joint Genome Institute"/>
            <person name="Koch R.A."/>
            <person name="Yoon G."/>
            <person name="Arayal U."/>
            <person name="Lail K."/>
            <person name="Amirebrahimi M."/>
            <person name="Labutti K."/>
            <person name="Lipzen A."/>
            <person name="Riley R."/>
            <person name="Barry K."/>
            <person name="Henrissat B."/>
            <person name="Grigoriev I.V."/>
            <person name="Herr J.R."/>
            <person name="Aime M.C."/>
        </authorList>
    </citation>
    <scope>NUCLEOTIDE SEQUENCE</scope>
    <source>
        <strain evidence="2">MCA 3950</strain>
    </source>
</reference>
<keyword evidence="3" id="KW-1185">Reference proteome</keyword>
<gene>
    <name evidence="2" type="ORF">BT62DRAFT_767545</name>
</gene>
<dbReference type="GeneID" id="66104507"/>
<feature type="region of interest" description="Disordered" evidence="1">
    <location>
        <begin position="1"/>
        <end position="57"/>
    </location>
</feature>
<name>A0A9P7VW00_9AGAR</name>
<dbReference type="OrthoDB" id="3057497at2759"/>
<dbReference type="EMBL" id="MU250530">
    <property type="protein sequence ID" value="KAG7448363.1"/>
    <property type="molecule type" value="Genomic_DNA"/>
</dbReference>
<evidence type="ECO:0000313" key="2">
    <source>
        <dbReference type="EMBL" id="KAG7448363.1"/>
    </source>
</evidence>
<dbReference type="Proteomes" id="UP000812287">
    <property type="component" value="Unassembled WGS sequence"/>
</dbReference>
<sequence length="193" mass="21327">MPPFPVPAPKPYSSSESITFPPPPKYADVMRMDNASTSRQSEETCAHDRPYATEVPQAKLRPQPSFDDIRCMQPDLPWEEVMKRAGNIDQSALARDMISQQGPERLEASHGPSIGCLSPQSVVAIVNLPESIHTSFNQSSMNAEEAMISSLLWSPTKDKNSEELKAFATLIAVWLHATITNESRTEVTTDSAR</sequence>
<comment type="caution">
    <text evidence="2">The sequence shown here is derived from an EMBL/GenBank/DDBJ whole genome shotgun (WGS) entry which is preliminary data.</text>
</comment>
<evidence type="ECO:0000256" key="1">
    <source>
        <dbReference type="SAM" id="MobiDB-lite"/>
    </source>
</evidence>